<reference evidence="2" key="1">
    <citation type="journal article" date="2020" name="Nature">
        <title>Giant virus diversity and host interactions through global metagenomics.</title>
        <authorList>
            <person name="Schulz F."/>
            <person name="Roux S."/>
            <person name="Paez-Espino D."/>
            <person name="Jungbluth S."/>
            <person name="Walsh D.A."/>
            <person name="Denef V.J."/>
            <person name="McMahon K.D."/>
            <person name="Konstantinidis K.T."/>
            <person name="Eloe-Fadrosh E.A."/>
            <person name="Kyrpides N.C."/>
            <person name="Woyke T."/>
        </authorList>
    </citation>
    <scope>NUCLEOTIDE SEQUENCE</scope>
    <source>
        <strain evidence="2">GVMAG-S-1035085-51</strain>
    </source>
</reference>
<evidence type="ECO:0000256" key="1">
    <source>
        <dbReference type="SAM" id="MobiDB-lite"/>
    </source>
</evidence>
<proteinExistence type="predicted"/>
<name>A0A6C0LZ03_9ZZZZ</name>
<sequence length="50" mass="5671">MPEGNASARMLYHDKLQRHCYPSLVQSTTQAVQGDQQEDLQAPSYDLYGE</sequence>
<accession>A0A6C0LZ03</accession>
<organism evidence="2">
    <name type="scientific">viral metagenome</name>
    <dbReference type="NCBI Taxonomy" id="1070528"/>
    <lineage>
        <taxon>unclassified sequences</taxon>
        <taxon>metagenomes</taxon>
        <taxon>organismal metagenomes</taxon>
    </lineage>
</organism>
<evidence type="ECO:0000313" key="2">
    <source>
        <dbReference type="EMBL" id="QHU35897.1"/>
    </source>
</evidence>
<feature type="region of interest" description="Disordered" evidence="1">
    <location>
        <begin position="28"/>
        <end position="50"/>
    </location>
</feature>
<dbReference type="AlphaFoldDB" id="A0A6C0LZ03"/>
<dbReference type="EMBL" id="MN740614">
    <property type="protein sequence ID" value="QHU35897.1"/>
    <property type="molecule type" value="Genomic_DNA"/>
</dbReference>
<protein>
    <submittedName>
        <fullName evidence="2">Uncharacterized protein</fullName>
    </submittedName>
</protein>